<dbReference type="SUPFAM" id="SSF51294">
    <property type="entry name" value="Hedgehog/intein (Hint) domain"/>
    <property type="match status" value="1"/>
</dbReference>
<dbReference type="PROSITE" id="PS50818">
    <property type="entry name" value="INTEIN_C_TER"/>
    <property type="match status" value="1"/>
</dbReference>
<name>A0A2V4NM94_9ACTN</name>
<dbReference type="EMBL" id="PYBW01000075">
    <property type="protein sequence ID" value="PYC77009.1"/>
    <property type="molecule type" value="Genomic_DNA"/>
</dbReference>
<dbReference type="InterPro" id="IPR006141">
    <property type="entry name" value="Intein_N"/>
</dbReference>
<dbReference type="PANTHER" id="PTHR23242">
    <property type="entry name" value="TRANSCRIPTION FACTOR HOXA13"/>
    <property type="match status" value="1"/>
</dbReference>
<dbReference type="InterPro" id="IPR030934">
    <property type="entry name" value="Intein_C"/>
</dbReference>
<dbReference type="RefSeq" id="WP_281278571.1">
    <property type="nucleotide sequence ID" value="NZ_PYBW01000075.1"/>
</dbReference>
<dbReference type="Pfam" id="PF07591">
    <property type="entry name" value="PT-HINT"/>
    <property type="match status" value="1"/>
</dbReference>
<dbReference type="Proteomes" id="UP000248039">
    <property type="component" value="Unassembled WGS sequence"/>
</dbReference>
<dbReference type="SMART" id="SM00306">
    <property type="entry name" value="HintN"/>
    <property type="match status" value="1"/>
</dbReference>
<reference evidence="3 4" key="1">
    <citation type="submission" date="2018-03" db="EMBL/GenBank/DDBJ databases">
        <title>Bioinformatic expansion and discovery of thiopeptide antibiotics.</title>
        <authorList>
            <person name="Schwalen C.J."/>
            <person name="Hudson G.A."/>
            <person name="Mitchell D.A."/>
        </authorList>
    </citation>
    <scope>NUCLEOTIDE SEQUENCE [LARGE SCALE GENOMIC DNA]</scope>
    <source>
        <strain evidence="3 4">ATCC 21389</strain>
    </source>
</reference>
<dbReference type="Pfam" id="PF03752">
    <property type="entry name" value="ALF"/>
    <property type="match status" value="3"/>
</dbReference>
<comment type="caution">
    <text evidence="3">The sequence shown here is derived from an EMBL/GenBank/DDBJ whole genome shotgun (WGS) entry which is preliminary data.</text>
</comment>
<organism evidence="3 4">
    <name type="scientific">Streptomyces tateyamensis</name>
    <dbReference type="NCBI Taxonomy" id="565073"/>
    <lineage>
        <taxon>Bacteria</taxon>
        <taxon>Bacillati</taxon>
        <taxon>Actinomycetota</taxon>
        <taxon>Actinomycetes</taxon>
        <taxon>Kitasatosporales</taxon>
        <taxon>Streptomycetaceae</taxon>
        <taxon>Streptomyces</taxon>
    </lineage>
</organism>
<evidence type="ECO:0000256" key="1">
    <source>
        <dbReference type="SAM" id="MobiDB-lite"/>
    </source>
</evidence>
<evidence type="ECO:0000259" key="2">
    <source>
        <dbReference type="SMART" id="SM00306"/>
    </source>
</evidence>
<dbReference type="PROSITE" id="PS50817">
    <property type="entry name" value="INTEIN_N_TER"/>
    <property type="match status" value="1"/>
</dbReference>
<dbReference type="InterPro" id="IPR003587">
    <property type="entry name" value="Hint_dom_N"/>
</dbReference>
<proteinExistence type="predicted"/>
<dbReference type="InterPro" id="IPR005506">
    <property type="entry name" value="DUF312_ALF"/>
</dbReference>
<evidence type="ECO:0000313" key="4">
    <source>
        <dbReference type="Proteomes" id="UP000248039"/>
    </source>
</evidence>
<sequence length="1299" mass="131934">QETLTVAQLADLANNASSRAGEQAAVAKDAAAKAVDAARLAKEAAQKAAQETQAAQGSASKAANAAGRAADAASRAAVAAKTASSAAAAANAAAEQAANAAAAAAQASTQAGDAAAKARDAAAAAANDKAQADAATQAAVQARQAAADSRTAGEAAAWAGKVAVDAGLAASSAAQAGADAAAAAQAAADAAGYSGVADAQAQAARDAAAVAKAAAVEAQRAANATVKIAGEAAAAAGDAQRAANDAAGHADAAAAAADAAAAHAGEAATAANTAQAAATEAKAAADTADAAGKQAHNVAKVAADADAERLAEQQAANIASADQASRDAATKQKIAAWQSGQAAQLAADTQQLFKDATASGVDPTVAVVKGRQLAVRLMTSGGPWTKAAAEAALDGTDADVQAFLGGGLSLAQERDDRVSAQAIAKQSTNLEQRLAAERASVAPAADLRQFLVTGQYPGKDDDDRVALSQIMAAGGPGVKAAANAALNGTIDDVRAFLTTGQYKARNDDNRVLITQDITNGGPEVKAAAQAAMSGPDSGLETFLNVGLPKAQQRDMDTAAHVAVINSYLSKIDGSVATARQYAAEAAASAATARGAANEAAAAAQQAQQSAQQASDAAKAAAASAAAAQQSAAQAAAYAKQALAAAASAQSASQRADASTIAATQSAAQARQYAADAQAAADAAKASALAAGKSAADAQAASTAAQGEIWKQRQASNVDGTYLPDTVVVDDDGRVSAVFSRQEGDVSQEVIHDDISSCVRDDNLDVWLWLFDGHSSWHKDANGQDVCDVPVKVQLHGTMDYELKTCPVPNLSIADCQGQYTSADVTPLRTVKLDDIKPYDDKAPMTYDFYAQHYKMYCSPDGGCSNGDSAKILWQILTGDIVKCWNNPGINASCFWAVATVVPAGTLFKGAKAVIGLKIALETGVAISDAMAVVNATSDAISITAAAKLQNLVSNVAKFRATLKTGVGTDEALNVLRQDATVDRYLVDELGNEQEVAAEARESCLINSFPSSTEVLLADGSHKPISQIRVGDQVLATDPATGAEQVEPVTAAFSHSTERLVEIGLADGGTLSSTAGHRLYVDGAGWQVASSLHVGDHLRSADGSLRTITSLHDHTGLAPQTVYDLTVGALHTFYVRTTGDRPQDLLVHNCVDIVKDEGGPDGAHTLDEHVNKTPAQAQAKAEAERNGKATIWNDQATAAKSVSDAFQAWVQDPENQLTLANWKTKQAQRIGKGGIFISSRDLLTVRWELRGRGSLGRVYTKGNPSDGSVSDPTGSVVVIQLKYVGKPHPERFVVYTSYPE</sequence>
<accession>A0A2V4NM94</accession>
<feature type="compositionally biased region" description="Low complexity" evidence="1">
    <location>
        <begin position="46"/>
        <end position="66"/>
    </location>
</feature>
<gene>
    <name evidence="3" type="ORF">C7C46_20485</name>
</gene>
<dbReference type="CDD" id="cd00081">
    <property type="entry name" value="Hint"/>
    <property type="match status" value="1"/>
</dbReference>
<dbReference type="PANTHER" id="PTHR23242:SF9">
    <property type="entry name" value="TRANSCRIPTION FACTOR HOXA13"/>
    <property type="match status" value="1"/>
</dbReference>
<protein>
    <recommendedName>
        <fullName evidence="2">Hint domain-containing protein</fullName>
    </recommendedName>
</protein>
<dbReference type="Gene3D" id="2.170.16.10">
    <property type="entry name" value="Hedgehog/Intein (Hint) domain"/>
    <property type="match status" value="1"/>
</dbReference>
<dbReference type="GO" id="GO:0016539">
    <property type="term" value="P:intein-mediated protein splicing"/>
    <property type="evidence" value="ECO:0007669"/>
    <property type="project" value="InterPro"/>
</dbReference>
<feature type="domain" description="Hint" evidence="2">
    <location>
        <begin position="1005"/>
        <end position="1101"/>
    </location>
</feature>
<keyword evidence="4" id="KW-1185">Reference proteome</keyword>
<dbReference type="InterPro" id="IPR036844">
    <property type="entry name" value="Hint_dom_sf"/>
</dbReference>
<feature type="region of interest" description="Disordered" evidence="1">
    <location>
        <begin position="45"/>
        <end position="66"/>
    </location>
</feature>
<evidence type="ECO:0000313" key="3">
    <source>
        <dbReference type="EMBL" id="PYC77009.1"/>
    </source>
</evidence>
<feature type="non-terminal residue" evidence="3">
    <location>
        <position position="1"/>
    </location>
</feature>